<dbReference type="InterPro" id="IPR050921">
    <property type="entry name" value="T4SS_GSP_E_ATPase"/>
</dbReference>
<dbReference type="InterPro" id="IPR027417">
    <property type="entry name" value="P-loop_NTPase"/>
</dbReference>
<evidence type="ECO:0000256" key="2">
    <source>
        <dbReference type="ARBA" id="ARBA00006611"/>
    </source>
</evidence>
<keyword evidence="10" id="KW-1185">Reference proteome</keyword>
<dbReference type="InterPro" id="IPR001482">
    <property type="entry name" value="T2SS/T4SS_dom"/>
</dbReference>
<dbReference type="SMART" id="SM00382">
    <property type="entry name" value="AAA"/>
    <property type="match status" value="1"/>
</dbReference>
<comment type="caution">
    <text evidence="9">The sequence shown here is derived from an EMBL/GenBank/DDBJ whole genome shotgun (WGS) entry which is preliminary data.</text>
</comment>
<reference evidence="9 10" key="1">
    <citation type="journal article" date="2013" name="BMC Microbiol.">
        <title>Identification of the type II cytochrome c maturation pathway in anammox bacteria by comparative genomics.</title>
        <authorList>
            <person name="Ferousi C."/>
            <person name="Speth D.R."/>
            <person name="Reimann J."/>
            <person name="Op den Camp H.J."/>
            <person name="Allen J.W."/>
            <person name="Keltjens J.T."/>
            <person name="Jetten M.S."/>
        </authorList>
    </citation>
    <scope>NUCLEOTIDE SEQUENCE [LARGE SCALE GENOMIC DNA]</scope>
    <source>
        <strain evidence="9">RU1</strain>
    </source>
</reference>
<dbReference type="PANTHER" id="PTHR30486:SF6">
    <property type="entry name" value="TYPE IV PILUS RETRACTATION ATPASE PILT"/>
    <property type="match status" value="1"/>
</dbReference>
<sequence>MEILELLAFAKKENASDIHISSGEPPMIRIHGDVRKIDAPPLDREAVHKMLYDILNDQQRKVYEERHELDFAIALSTSGRFRVNAFVQNRGESIVFRTIPVNILTLEQLNMPKIVGDLTKKEKGLVLVTGPTGSGKSTTLAAMIDLINREEKCHILTVEDPIEFVHQSKNSLVNQRELGSHTHSFANALRSALREDPDIILVGEMRDLETISLALTAAETGHLVFGTLHTSSAPKTVDRIIDVFPPNQQEQVRTMFSESLQAVITQQLVKKKDGTGRVAALEIMIGTPAVRNLIRENKIAQIPSSIQTGRQHGMQTMDQSLIELCQKGLVAKESIETLVSSPSALGGLK</sequence>
<dbReference type="FunFam" id="3.40.50.300:FF:000872">
    <property type="entry name" value="Twitching motility protein PilT"/>
    <property type="match status" value="1"/>
</dbReference>
<comment type="similarity">
    <text evidence="2">Belongs to the GSP E family.</text>
</comment>
<dbReference type="EMBL" id="LAQJ01000010">
    <property type="protein sequence ID" value="KKO21177.1"/>
    <property type="molecule type" value="Genomic_DNA"/>
</dbReference>
<evidence type="ECO:0000256" key="6">
    <source>
        <dbReference type="ARBA" id="ARBA00022741"/>
    </source>
</evidence>
<evidence type="ECO:0000256" key="5">
    <source>
        <dbReference type="ARBA" id="ARBA00022558"/>
    </source>
</evidence>
<dbReference type="GO" id="GO:0016887">
    <property type="term" value="F:ATP hydrolysis activity"/>
    <property type="evidence" value="ECO:0007669"/>
    <property type="project" value="InterPro"/>
</dbReference>
<evidence type="ECO:0000256" key="3">
    <source>
        <dbReference type="ARBA" id="ARBA00022448"/>
    </source>
</evidence>
<dbReference type="PROSITE" id="PS00662">
    <property type="entry name" value="T2SP_E"/>
    <property type="match status" value="1"/>
</dbReference>
<dbReference type="AlphaFoldDB" id="A0A0M2UZD2"/>
<dbReference type="Gene3D" id="3.40.50.300">
    <property type="entry name" value="P-loop containing nucleotide triphosphate hydrolases"/>
    <property type="match status" value="1"/>
</dbReference>
<organism evidence="9 10">
    <name type="scientific">Candidatus Brocadia fulgida</name>
    <dbReference type="NCBI Taxonomy" id="380242"/>
    <lineage>
        <taxon>Bacteria</taxon>
        <taxon>Pseudomonadati</taxon>
        <taxon>Planctomycetota</taxon>
        <taxon>Candidatus Brocadiia</taxon>
        <taxon>Candidatus Brocadiales</taxon>
        <taxon>Candidatus Brocadiaceae</taxon>
        <taxon>Candidatus Brocadia</taxon>
    </lineage>
</organism>
<evidence type="ECO:0000313" key="9">
    <source>
        <dbReference type="EMBL" id="KKO21177.1"/>
    </source>
</evidence>
<dbReference type="Pfam" id="PF00437">
    <property type="entry name" value="T2SSE"/>
    <property type="match status" value="1"/>
</dbReference>
<dbReference type="SUPFAM" id="SSF52540">
    <property type="entry name" value="P-loop containing nucleoside triphosphate hydrolases"/>
    <property type="match status" value="1"/>
</dbReference>
<proteinExistence type="inferred from homology"/>
<dbReference type="GO" id="GO:0005737">
    <property type="term" value="C:cytoplasm"/>
    <property type="evidence" value="ECO:0007669"/>
    <property type="project" value="UniProtKB-SubCell"/>
</dbReference>
<gene>
    <name evidence="9" type="ORF">BROFUL_00096</name>
</gene>
<protein>
    <submittedName>
        <fullName evidence="9">Twitching motility protein</fullName>
    </submittedName>
</protein>
<evidence type="ECO:0000256" key="4">
    <source>
        <dbReference type="ARBA" id="ARBA00022490"/>
    </source>
</evidence>
<dbReference type="PANTHER" id="PTHR30486">
    <property type="entry name" value="TWITCHING MOTILITY PROTEIN PILT"/>
    <property type="match status" value="1"/>
</dbReference>
<evidence type="ECO:0000259" key="8">
    <source>
        <dbReference type="PROSITE" id="PS00662"/>
    </source>
</evidence>
<dbReference type="FunFam" id="3.30.450.90:FF:000002">
    <property type="entry name" value="Twitching motility protein PilT"/>
    <property type="match status" value="1"/>
</dbReference>
<keyword evidence="7" id="KW-0067">ATP-binding</keyword>
<keyword evidence="6" id="KW-0547">Nucleotide-binding</keyword>
<dbReference type="InterPro" id="IPR003593">
    <property type="entry name" value="AAA+_ATPase"/>
</dbReference>
<feature type="domain" description="Bacterial type II secretion system protein E" evidence="8">
    <location>
        <begin position="193"/>
        <end position="207"/>
    </location>
</feature>
<evidence type="ECO:0000313" key="10">
    <source>
        <dbReference type="Proteomes" id="UP000034954"/>
    </source>
</evidence>
<evidence type="ECO:0000256" key="7">
    <source>
        <dbReference type="ARBA" id="ARBA00022840"/>
    </source>
</evidence>
<keyword evidence="3" id="KW-0813">Transport</keyword>
<dbReference type="PATRIC" id="fig|380242.3.peg.122"/>
<dbReference type="GO" id="GO:0005524">
    <property type="term" value="F:ATP binding"/>
    <property type="evidence" value="ECO:0007669"/>
    <property type="project" value="UniProtKB-KW"/>
</dbReference>
<dbReference type="CDD" id="cd01131">
    <property type="entry name" value="PilT"/>
    <property type="match status" value="1"/>
</dbReference>
<dbReference type="NCBIfam" id="TIGR01420">
    <property type="entry name" value="pilT_fam"/>
    <property type="match status" value="1"/>
</dbReference>
<dbReference type="Proteomes" id="UP000034954">
    <property type="component" value="Unassembled WGS sequence"/>
</dbReference>
<keyword evidence="4" id="KW-0963">Cytoplasm</keyword>
<keyword evidence="5" id="KW-1029">Fimbrium biogenesis</keyword>
<name>A0A0M2UZD2_9BACT</name>
<comment type="subcellular location">
    <subcellularLocation>
        <location evidence="1">Cytoplasm</location>
    </subcellularLocation>
</comment>
<evidence type="ECO:0000256" key="1">
    <source>
        <dbReference type="ARBA" id="ARBA00004496"/>
    </source>
</evidence>
<dbReference type="Gene3D" id="3.30.450.90">
    <property type="match status" value="1"/>
</dbReference>
<dbReference type="InterPro" id="IPR006321">
    <property type="entry name" value="PilT/PilU"/>
</dbReference>
<accession>A0A0M2UZD2</accession>